<keyword evidence="2 4" id="KW-0863">Zinc-finger</keyword>
<dbReference type="Gene3D" id="3.30.40.10">
    <property type="entry name" value="Zinc/RING finger domain, C3HC4 (zinc finger)"/>
    <property type="match status" value="1"/>
</dbReference>
<dbReference type="InterPro" id="IPR013083">
    <property type="entry name" value="Znf_RING/FYVE/PHD"/>
</dbReference>
<evidence type="ECO:0000259" key="6">
    <source>
        <dbReference type="PROSITE" id="PS50089"/>
    </source>
</evidence>
<dbReference type="PROSITE" id="PS50089">
    <property type="entry name" value="ZF_RING_2"/>
    <property type="match status" value="2"/>
</dbReference>
<evidence type="ECO:0000256" key="2">
    <source>
        <dbReference type="ARBA" id="ARBA00022771"/>
    </source>
</evidence>
<dbReference type="InterPro" id="IPR001841">
    <property type="entry name" value="Znf_RING"/>
</dbReference>
<dbReference type="InterPro" id="IPR047126">
    <property type="entry name" value="RNF141-like"/>
</dbReference>
<evidence type="ECO:0000313" key="8">
    <source>
        <dbReference type="Proteomes" id="UP001158576"/>
    </source>
</evidence>
<feature type="region of interest" description="Disordered" evidence="5">
    <location>
        <begin position="28"/>
        <end position="66"/>
    </location>
</feature>
<feature type="domain" description="RING-type" evidence="6">
    <location>
        <begin position="1092"/>
        <end position="1133"/>
    </location>
</feature>
<protein>
    <submittedName>
        <fullName evidence="7">Oidioi.mRNA.OKI2018_I69.XSR.g16112.t1.cds</fullName>
    </submittedName>
</protein>
<keyword evidence="1" id="KW-0479">Metal-binding</keyword>
<dbReference type="PANTHER" id="PTHR12109">
    <property type="entry name" value="RING FINGER PROTEIN 141-RELATED"/>
    <property type="match status" value="1"/>
</dbReference>
<keyword evidence="8" id="KW-1185">Reference proteome</keyword>
<keyword evidence="3" id="KW-0862">Zinc</keyword>
<dbReference type="SUPFAM" id="SSF57850">
    <property type="entry name" value="RING/U-box"/>
    <property type="match status" value="2"/>
</dbReference>
<evidence type="ECO:0000256" key="1">
    <source>
        <dbReference type="ARBA" id="ARBA00022723"/>
    </source>
</evidence>
<dbReference type="EMBL" id="OU015569">
    <property type="protein sequence ID" value="CAG5098946.1"/>
    <property type="molecule type" value="Genomic_DNA"/>
</dbReference>
<name>A0ABN7SGW5_OIKDI</name>
<proteinExistence type="predicted"/>
<evidence type="ECO:0000256" key="5">
    <source>
        <dbReference type="SAM" id="MobiDB-lite"/>
    </source>
</evidence>
<dbReference type="Proteomes" id="UP001158576">
    <property type="component" value="Chromosome XSR"/>
</dbReference>
<feature type="domain" description="RING-type" evidence="6">
    <location>
        <begin position="877"/>
        <end position="919"/>
    </location>
</feature>
<dbReference type="InterPro" id="IPR017907">
    <property type="entry name" value="Znf_RING_CS"/>
</dbReference>
<dbReference type="SMART" id="SM00184">
    <property type="entry name" value="RING"/>
    <property type="match status" value="2"/>
</dbReference>
<dbReference type="PROSITE" id="PS00518">
    <property type="entry name" value="ZF_RING_1"/>
    <property type="match status" value="2"/>
</dbReference>
<gene>
    <name evidence="7" type="ORF">OKIOD_LOCUS7670</name>
</gene>
<sequence length="1285" mass="149301">MGADENRDKAGIMRSVVASGQEPVILHNRRPKRVTAEVDGSRGSESYNKVNPLKKTSTTESDERRDVLSSSLMPIGVQAMQELSLTSSTHSSSYSPDSSIFDVVKNEPTFLPHYRPSEYSQLQLTDFNRESVRHNMMIDAELEEEMRKQTEELKEEPEDETETTIDTSEKENIAKLRLCDRQLWELARSFRNNTRRVNQKSGRDGESGKFLKLCEDIVDACTDITKKDDKEEILRELREVGCIKVPRTADGRVQVQHWTTDDRIKKIYPQNMIYILFNPFVQYLKETDYSKPCQIFSRYCEDDGHDDEKGKKSYFCFNPLHYYPQLTRQQFQHDLSKIIEKMNPKEFKRANFNKDLDKWGRTIYSLFLCGPNSSANSFVDAVASHMNLQEEEKNLTEIESKMDQISISRKQLLAKESILYQINLSSCKRGSRMFGECCYIKFPPAHKGKNADIHIAEIRLTIVQFFRPDILQDEKVVKNTVNEKWAKCDEKSMARYCINPNHCTVFMDNKTADKDPNCPDLKDIETNDQTLNKAATWGVISFVRFTDKKSETESMESRAFIHSNFYCYFPWSGDILSDNLKMAKEKTSPEEWKEDKEFPLVFSRIKIKPASCNQDDEKNYDPCKKVKDQFSYSSKFNLMKKDFDDYARKYCLKSSKEDPSHEYCIRPSRMPRHCSHSYKENMNTISQYLKKISRKDDYDLELNMRVANDENQFKELRDGIELNYSVWLKNHGRRSVYVSLSIENRFELSEKLYTGSSREVGEILLDPMAVLFMKIPDSKSARVLFHYSGGPHHDRFKRTVEIMHKDKQVLFNPATMTANPDHLSSVYIVYKWNHAKKEVFPPASETDSTTDNDPSWVPKNDVERLRMASEGDEDPDCPICYRRLLPKLTVETACGHKFCIVCLTRWARDKVVFACPYCQGKVQTTQLEFDEEQGSLVFTSPWGQAYIQMPSAELGIASYHFVDERTAYISYDSDFARSHWRMTDGSEPPATKYFVDVEYDQETRRFSGTILWEGEVRLIERCGSWRYDFKFSEDFLKIESGTCEMLRENGTVFWSSDFVPTRNPDSERRELCYSLFIREKLMAILNKALKGICFSCYSEKDLVALPCKHTLCKICIKPYGQVGKWAKFCDLCESIFFFADLEIPGVERKAITSPIGQVYAQDLGVGSASYHFAADGPYISYEKAPEGWKLDDGSRPPARKEFLNWNYEEQERKFTGEIRWEPVTFTGDNLWIYEFTFNEKFTEIESGFCKNFSPQFENGEFETTTISSKGPSSLHYILQEEPMLD</sequence>
<evidence type="ECO:0000256" key="3">
    <source>
        <dbReference type="ARBA" id="ARBA00022833"/>
    </source>
</evidence>
<accession>A0ABN7SGW5</accession>
<organism evidence="7 8">
    <name type="scientific">Oikopleura dioica</name>
    <name type="common">Tunicate</name>
    <dbReference type="NCBI Taxonomy" id="34765"/>
    <lineage>
        <taxon>Eukaryota</taxon>
        <taxon>Metazoa</taxon>
        <taxon>Chordata</taxon>
        <taxon>Tunicata</taxon>
        <taxon>Appendicularia</taxon>
        <taxon>Copelata</taxon>
        <taxon>Oikopleuridae</taxon>
        <taxon>Oikopleura</taxon>
    </lineage>
</organism>
<evidence type="ECO:0000313" key="7">
    <source>
        <dbReference type="EMBL" id="CAG5098946.1"/>
    </source>
</evidence>
<reference evidence="7 8" key="1">
    <citation type="submission" date="2021-04" db="EMBL/GenBank/DDBJ databases">
        <authorList>
            <person name="Bliznina A."/>
        </authorList>
    </citation>
    <scope>NUCLEOTIDE SEQUENCE [LARGE SCALE GENOMIC DNA]</scope>
</reference>
<evidence type="ECO:0000256" key="4">
    <source>
        <dbReference type="PROSITE-ProRule" id="PRU00175"/>
    </source>
</evidence>
<feature type="compositionally biased region" description="Polar residues" evidence="5">
    <location>
        <begin position="43"/>
        <end position="59"/>
    </location>
</feature>
<dbReference type="Pfam" id="PF13639">
    <property type="entry name" value="zf-RING_2"/>
    <property type="match status" value="1"/>
</dbReference>